<reference evidence="3" key="1">
    <citation type="journal article" date="2023" name="Mol. Phylogenet. Evol.">
        <title>Genome-scale phylogeny and comparative genomics of the fungal order Sordariales.</title>
        <authorList>
            <person name="Hensen N."/>
            <person name="Bonometti L."/>
            <person name="Westerberg I."/>
            <person name="Brannstrom I.O."/>
            <person name="Guillou S."/>
            <person name="Cros-Aarteil S."/>
            <person name="Calhoun S."/>
            <person name="Haridas S."/>
            <person name="Kuo A."/>
            <person name="Mondo S."/>
            <person name="Pangilinan J."/>
            <person name="Riley R."/>
            <person name="LaButti K."/>
            <person name="Andreopoulos B."/>
            <person name="Lipzen A."/>
            <person name="Chen C."/>
            <person name="Yan M."/>
            <person name="Daum C."/>
            <person name="Ng V."/>
            <person name="Clum A."/>
            <person name="Steindorff A."/>
            <person name="Ohm R.A."/>
            <person name="Martin F."/>
            <person name="Silar P."/>
            <person name="Natvig D.O."/>
            <person name="Lalanne C."/>
            <person name="Gautier V."/>
            <person name="Ament-Velasquez S.L."/>
            <person name="Kruys A."/>
            <person name="Hutchinson M.I."/>
            <person name="Powell A.J."/>
            <person name="Barry K."/>
            <person name="Miller A.N."/>
            <person name="Grigoriev I.V."/>
            <person name="Debuchy R."/>
            <person name="Gladieux P."/>
            <person name="Hiltunen Thoren M."/>
            <person name="Johannesson H."/>
        </authorList>
    </citation>
    <scope>NUCLEOTIDE SEQUENCE</scope>
    <source>
        <strain evidence="3">CBS 359.72</strain>
    </source>
</reference>
<dbReference type="GO" id="GO:0005525">
    <property type="term" value="F:GTP binding"/>
    <property type="evidence" value="ECO:0007669"/>
    <property type="project" value="InterPro"/>
</dbReference>
<evidence type="ECO:0000313" key="4">
    <source>
        <dbReference type="Proteomes" id="UP001303647"/>
    </source>
</evidence>
<dbReference type="Pfam" id="PF01926">
    <property type="entry name" value="MMR_HSR1"/>
    <property type="match status" value="1"/>
</dbReference>
<dbReference type="Proteomes" id="UP001303647">
    <property type="component" value="Unassembled WGS sequence"/>
</dbReference>
<dbReference type="InterPro" id="IPR027417">
    <property type="entry name" value="P-loop_NTPase"/>
</dbReference>
<keyword evidence="3" id="KW-0378">Hydrolase</keyword>
<name>A0AAN7CM02_9PEZI</name>
<keyword evidence="1" id="KW-0175">Coiled coil</keyword>
<dbReference type="Gene3D" id="3.40.50.300">
    <property type="entry name" value="P-loop containing nucleotide triphosphate hydrolases"/>
    <property type="match status" value="1"/>
</dbReference>
<sequence length="318" mass="35802">MNYKGPADVYIAVLGATGAGKSTFISTCAQQEDAVVGHSLKSCTREIVDIPIMLDNFRVHLIDTPGFDDDTLSDTEVLQLLSVWLYETYHENHLLNGIIFMHRISDTRMSGSARKHLKTFRKLCGPDAFKNICLVTSMWGNISNLVEGERREDELKSTAEYWGTMCEKGSKVFRFLGTTESGMEIIAQILRMDKVKLQVQREMAEEGLEVRDTAAAKELGAQIESDRLRQLLELERVQQDIAEAAQERDKEMEKILREELAVLQSIYEAKVREGEMLQDSLQAIKARSSSARMVIGRIVTSPLKLVEGLASILKRTMV</sequence>
<comment type="caution">
    <text evidence="3">The sequence shown here is derived from an EMBL/GenBank/DDBJ whole genome shotgun (WGS) entry which is preliminary data.</text>
</comment>
<dbReference type="InterPro" id="IPR006073">
    <property type="entry name" value="GTP-bd"/>
</dbReference>
<evidence type="ECO:0000259" key="2">
    <source>
        <dbReference type="Pfam" id="PF01926"/>
    </source>
</evidence>
<feature type="coiled-coil region" evidence="1">
    <location>
        <begin position="227"/>
        <end position="254"/>
    </location>
</feature>
<accession>A0AAN7CM02</accession>
<evidence type="ECO:0000313" key="3">
    <source>
        <dbReference type="EMBL" id="KAK4244618.1"/>
    </source>
</evidence>
<gene>
    <name evidence="3" type="ORF">C7999DRAFT_17145</name>
</gene>
<proteinExistence type="predicted"/>
<feature type="domain" description="G" evidence="2">
    <location>
        <begin position="11"/>
        <end position="68"/>
    </location>
</feature>
<dbReference type="EMBL" id="MU857731">
    <property type="protein sequence ID" value="KAK4244618.1"/>
    <property type="molecule type" value="Genomic_DNA"/>
</dbReference>
<dbReference type="GO" id="GO:0016787">
    <property type="term" value="F:hydrolase activity"/>
    <property type="evidence" value="ECO:0007669"/>
    <property type="project" value="UniProtKB-KW"/>
</dbReference>
<organism evidence="3 4">
    <name type="scientific">Corynascus novoguineensis</name>
    <dbReference type="NCBI Taxonomy" id="1126955"/>
    <lineage>
        <taxon>Eukaryota</taxon>
        <taxon>Fungi</taxon>
        <taxon>Dikarya</taxon>
        <taxon>Ascomycota</taxon>
        <taxon>Pezizomycotina</taxon>
        <taxon>Sordariomycetes</taxon>
        <taxon>Sordariomycetidae</taxon>
        <taxon>Sordariales</taxon>
        <taxon>Chaetomiaceae</taxon>
        <taxon>Corynascus</taxon>
    </lineage>
</organism>
<keyword evidence="4" id="KW-1185">Reference proteome</keyword>
<protein>
    <submittedName>
        <fullName evidence="3">P-loop containing nucleoside triphosphate hydrolase protein</fullName>
    </submittedName>
</protein>
<dbReference type="SUPFAM" id="SSF52540">
    <property type="entry name" value="P-loop containing nucleoside triphosphate hydrolases"/>
    <property type="match status" value="1"/>
</dbReference>
<dbReference type="CDD" id="cd00882">
    <property type="entry name" value="Ras_like_GTPase"/>
    <property type="match status" value="1"/>
</dbReference>
<dbReference type="AlphaFoldDB" id="A0AAN7CM02"/>
<reference evidence="3" key="2">
    <citation type="submission" date="2023-05" db="EMBL/GenBank/DDBJ databases">
        <authorList>
            <consortium name="Lawrence Berkeley National Laboratory"/>
            <person name="Steindorff A."/>
            <person name="Hensen N."/>
            <person name="Bonometti L."/>
            <person name="Westerberg I."/>
            <person name="Brannstrom I.O."/>
            <person name="Guillou S."/>
            <person name="Cros-Aarteil S."/>
            <person name="Calhoun S."/>
            <person name="Haridas S."/>
            <person name="Kuo A."/>
            <person name="Mondo S."/>
            <person name="Pangilinan J."/>
            <person name="Riley R."/>
            <person name="Labutti K."/>
            <person name="Andreopoulos B."/>
            <person name="Lipzen A."/>
            <person name="Chen C."/>
            <person name="Yanf M."/>
            <person name="Daum C."/>
            <person name="Ng V."/>
            <person name="Clum A."/>
            <person name="Ohm R."/>
            <person name="Martin F."/>
            <person name="Silar P."/>
            <person name="Natvig D."/>
            <person name="Lalanne C."/>
            <person name="Gautier V."/>
            <person name="Ament-Velasquez S.L."/>
            <person name="Kruys A."/>
            <person name="Hutchinson M.I."/>
            <person name="Powell A.J."/>
            <person name="Barry K."/>
            <person name="Miller A.N."/>
            <person name="Grigoriev I.V."/>
            <person name="Debuchy R."/>
            <person name="Gladieux P."/>
            <person name="Thoren M.H."/>
            <person name="Johannesson H."/>
        </authorList>
    </citation>
    <scope>NUCLEOTIDE SEQUENCE</scope>
    <source>
        <strain evidence="3">CBS 359.72</strain>
    </source>
</reference>
<evidence type="ECO:0000256" key="1">
    <source>
        <dbReference type="SAM" id="Coils"/>
    </source>
</evidence>